<keyword evidence="2" id="KW-1185">Reference proteome</keyword>
<name>A0A1J1J884_9DIPT</name>
<accession>A0A1J1J884</accession>
<dbReference type="AlphaFoldDB" id="A0A1J1J884"/>
<dbReference type="Proteomes" id="UP000183832">
    <property type="component" value="Unassembled WGS sequence"/>
</dbReference>
<evidence type="ECO:0000313" key="2">
    <source>
        <dbReference type="Proteomes" id="UP000183832"/>
    </source>
</evidence>
<reference evidence="1 2" key="1">
    <citation type="submission" date="2015-04" db="EMBL/GenBank/DDBJ databases">
        <authorList>
            <person name="Syromyatnikov M.Y."/>
            <person name="Popov V.N."/>
        </authorList>
    </citation>
    <scope>NUCLEOTIDE SEQUENCE [LARGE SCALE GENOMIC DNA]</scope>
</reference>
<proteinExistence type="predicted"/>
<organism evidence="1 2">
    <name type="scientific">Clunio marinus</name>
    <dbReference type="NCBI Taxonomy" id="568069"/>
    <lineage>
        <taxon>Eukaryota</taxon>
        <taxon>Metazoa</taxon>
        <taxon>Ecdysozoa</taxon>
        <taxon>Arthropoda</taxon>
        <taxon>Hexapoda</taxon>
        <taxon>Insecta</taxon>
        <taxon>Pterygota</taxon>
        <taxon>Neoptera</taxon>
        <taxon>Endopterygota</taxon>
        <taxon>Diptera</taxon>
        <taxon>Nematocera</taxon>
        <taxon>Chironomoidea</taxon>
        <taxon>Chironomidae</taxon>
        <taxon>Clunio</taxon>
    </lineage>
</organism>
<protein>
    <submittedName>
        <fullName evidence="1">CLUMA_CG021477, isoform A</fullName>
    </submittedName>
</protein>
<sequence>MHQQKKNRTFNGSIRFVERHTPTNITSMKHCVGCCLCMQKKKGKERRNSHALTFPGEEVISNSNESFSSTDFIYVGQLSVLKRISQRHLKATEGASCTRKKKLMETKTFPVC</sequence>
<dbReference type="EMBL" id="CVRI01000075">
    <property type="protein sequence ID" value="CRL08592.1"/>
    <property type="molecule type" value="Genomic_DNA"/>
</dbReference>
<gene>
    <name evidence="1" type="ORF">CLUMA_CG021477</name>
</gene>
<evidence type="ECO:0000313" key="1">
    <source>
        <dbReference type="EMBL" id="CRL08592.1"/>
    </source>
</evidence>